<accession>A0AC34Q0A9</accession>
<name>A0AC34Q0A9_9BILA</name>
<sequence>IHKKQVILDNDPIPDVFYLFCKEKPANLTGKIIVNMEDIKMEEIEKLYPDLEIGGHWMPKDCEANHRVAIIVPYRNREPHLKIFLRHMHGLLRKQEIDYGIFVVEQIENQTFNRAKLMNVGFVEALKVYDWQCFIFHDVDLLPEDDRNLYTCPEQPRHMSVAIDKFKYKLTYPGLFGGVTALTKEQLETINGFPNVYWGWGAEDDDIARRLRLNNLTISRYPENIAKYKMIKHQPEPKNVCKDVLYNKMEQRYQRDGLSNLNYTVLKIEKNYLFTKIIVDLLENESKKELFKEGIFMNCTKLKIKY</sequence>
<dbReference type="Proteomes" id="UP000887576">
    <property type="component" value="Unplaced"/>
</dbReference>
<dbReference type="WBParaSite" id="JU765_v2.g11681.t1">
    <property type="protein sequence ID" value="JU765_v2.g11681.t1"/>
    <property type="gene ID" value="JU765_v2.g11681"/>
</dbReference>
<protein>
    <submittedName>
        <fullName evidence="2">Beta-1,4-N-acetylgalactosaminyltransferase</fullName>
    </submittedName>
</protein>
<organism evidence="1 2">
    <name type="scientific">Panagrolaimus sp. JU765</name>
    <dbReference type="NCBI Taxonomy" id="591449"/>
    <lineage>
        <taxon>Eukaryota</taxon>
        <taxon>Metazoa</taxon>
        <taxon>Ecdysozoa</taxon>
        <taxon>Nematoda</taxon>
        <taxon>Chromadorea</taxon>
        <taxon>Rhabditida</taxon>
        <taxon>Tylenchina</taxon>
        <taxon>Panagrolaimomorpha</taxon>
        <taxon>Panagrolaimoidea</taxon>
        <taxon>Panagrolaimidae</taxon>
        <taxon>Panagrolaimus</taxon>
    </lineage>
</organism>
<evidence type="ECO:0000313" key="2">
    <source>
        <dbReference type="WBParaSite" id="JU765_v2.g11681.t1"/>
    </source>
</evidence>
<reference evidence="2" key="1">
    <citation type="submission" date="2022-11" db="UniProtKB">
        <authorList>
            <consortium name="WormBaseParasite"/>
        </authorList>
    </citation>
    <scope>IDENTIFICATION</scope>
</reference>
<evidence type="ECO:0000313" key="1">
    <source>
        <dbReference type="Proteomes" id="UP000887576"/>
    </source>
</evidence>
<proteinExistence type="predicted"/>